<organism evidence="2 3">
    <name type="scientific">Meganyctiphanes norvegica</name>
    <name type="common">Northern krill</name>
    <name type="synonym">Thysanopoda norvegica</name>
    <dbReference type="NCBI Taxonomy" id="48144"/>
    <lineage>
        <taxon>Eukaryota</taxon>
        <taxon>Metazoa</taxon>
        <taxon>Ecdysozoa</taxon>
        <taxon>Arthropoda</taxon>
        <taxon>Crustacea</taxon>
        <taxon>Multicrustacea</taxon>
        <taxon>Malacostraca</taxon>
        <taxon>Eumalacostraca</taxon>
        <taxon>Eucarida</taxon>
        <taxon>Euphausiacea</taxon>
        <taxon>Euphausiidae</taxon>
        <taxon>Meganyctiphanes</taxon>
    </lineage>
</organism>
<protein>
    <submittedName>
        <fullName evidence="2">Uncharacterized protein</fullName>
    </submittedName>
</protein>
<evidence type="ECO:0000256" key="1">
    <source>
        <dbReference type="SAM" id="MobiDB-lite"/>
    </source>
</evidence>
<dbReference type="AlphaFoldDB" id="A0AAV2R843"/>
<feature type="compositionally biased region" description="Low complexity" evidence="1">
    <location>
        <begin position="80"/>
        <end position="97"/>
    </location>
</feature>
<sequence>MRTPKKNPNSREYEPVHIEPPTSVPLTDHNRDQPTANSAPSAAPLHPESASRDPLPIPDDNQNPQVSSFTSVINSQHKGSTFTFSSTSRPTSRAPSPGRNPDPFSDIPYPLSPNADTEPEYSRGPAQNPGVVPSAYAPSAPPSSTSQTGPSDPPPYSDPPPAYEDIYKPVIS</sequence>
<comment type="caution">
    <text evidence="2">The sequence shown here is derived from an EMBL/GenBank/DDBJ whole genome shotgun (WGS) entry which is preliminary data.</text>
</comment>
<feature type="compositionally biased region" description="Polar residues" evidence="1">
    <location>
        <begin position="60"/>
        <end position="79"/>
    </location>
</feature>
<name>A0AAV2R843_MEGNR</name>
<dbReference type="EMBL" id="CAXKWB010018112">
    <property type="protein sequence ID" value="CAL4120296.1"/>
    <property type="molecule type" value="Genomic_DNA"/>
</dbReference>
<keyword evidence="3" id="KW-1185">Reference proteome</keyword>
<accession>A0AAV2R843</accession>
<evidence type="ECO:0000313" key="2">
    <source>
        <dbReference type="EMBL" id="CAL4120296.1"/>
    </source>
</evidence>
<feature type="compositionally biased region" description="Low complexity" evidence="1">
    <location>
        <begin position="129"/>
        <end position="150"/>
    </location>
</feature>
<feature type="compositionally biased region" description="Pro residues" evidence="1">
    <location>
        <begin position="151"/>
        <end position="162"/>
    </location>
</feature>
<gene>
    <name evidence="2" type="ORF">MNOR_LOCUS21980</name>
</gene>
<evidence type="ECO:0000313" key="3">
    <source>
        <dbReference type="Proteomes" id="UP001497623"/>
    </source>
</evidence>
<reference evidence="2 3" key="1">
    <citation type="submission" date="2024-05" db="EMBL/GenBank/DDBJ databases">
        <authorList>
            <person name="Wallberg A."/>
        </authorList>
    </citation>
    <scope>NUCLEOTIDE SEQUENCE [LARGE SCALE GENOMIC DNA]</scope>
</reference>
<dbReference type="Proteomes" id="UP001497623">
    <property type="component" value="Unassembled WGS sequence"/>
</dbReference>
<proteinExistence type="predicted"/>
<feature type="region of interest" description="Disordered" evidence="1">
    <location>
        <begin position="1"/>
        <end position="172"/>
    </location>
</feature>